<dbReference type="KEGG" id="psoj:PHYSODRAFT_260351"/>
<evidence type="ECO:0000256" key="9">
    <source>
        <dbReference type="SAM" id="MobiDB-lite"/>
    </source>
</evidence>
<dbReference type="Pfam" id="PF03639">
    <property type="entry name" value="Glyco_hydro_81"/>
    <property type="match status" value="1"/>
</dbReference>
<accession>G4YFC8</accession>
<evidence type="ECO:0000256" key="2">
    <source>
        <dbReference type="ARBA" id="ARBA00010730"/>
    </source>
</evidence>
<comment type="catalytic activity">
    <reaction evidence="1">
        <text>Hydrolysis of (1-&gt;3)-beta-D-glucosidic linkages in (1-&gt;3)-beta-D-glucans.</text>
        <dbReference type="EC" id="3.2.1.39"/>
    </reaction>
</comment>
<dbReference type="InterPro" id="IPR005200">
    <property type="entry name" value="Endo-beta-glucanase"/>
</dbReference>
<dbReference type="PROSITE" id="PS52008">
    <property type="entry name" value="GH81"/>
    <property type="match status" value="1"/>
</dbReference>
<evidence type="ECO:0000313" key="13">
    <source>
        <dbReference type="Proteomes" id="UP000002640"/>
    </source>
</evidence>
<keyword evidence="4" id="KW-0378">Hydrolase</keyword>
<name>G4YFC8_PHYSP</name>
<dbReference type="InterPro" id="IPR040720">
    <property type="entry name" value="GH81_C"/>
</dbReference>
<organism evidence="12 13">
    <name type="scientific">Phytophthora sojae (strain P6497)</name>
    <name type="common">Soybean stem and root rot agent</name>
    <name type="synonym">Phytophthora megasperma f. sp. glycines</name>
    <dbReference type="NCBI Taxonomy" id="1094619"/>
    <lineage>
        <taxon>Eukaryota</taxon>
        <taxon>Sar</taxon>
        <taxon>Stramenopiles</taxon>
        <taxon>Oomycota</taxon>
        <taxon>Peronosporomycetes</taxon>
        <taxon>Peronosporales</taxon>
        <taxon>Peronosporaceae</taxon>
        <taxon>Phytophthora</taxon>
    </lineage>
</organism>
<keyword evidence="7" id="KW-0961">Cell wall biogenesis/degradation</keyword>
<keyword evidence="5" id="KW-0119">Carbohydrate metabolism</keyword>
<evidence type="ECO:0000259" key="10">
    <source>
        <dbReference type="Pfam" id="PF03639"/>
    </source>
</evidence>
<evidence type="ECO:0000256" key="7">
    <source>
        <dbReference type="ARBA" id="ARBA00023316"/>
    </source>
</evidence>
<dbReference type="GO" id="GO:0000272">
    <property type="term" value="P:polysaccharide catabolic process"/>
    <property type="evidence" value="ECO:0007669"/>
    <property type="project" value="UniProtKB-KW"/>
</dbReference>
<dbReference type="Proteomes" id="UP000002640">
    <property type="component" value="Unassembled WGS sequence"/>
</dbReference>
<protein>
    <recommendedName>
        <fullName evidence="3">glucan endo-1,3-beta-D-glucosidase</fullName>
        <ecNumber evidence="3">3.2.1.39</ecNumber>
    </recommendedName>
</protein>
<dbReference type="Pfam" id="PF17652">
    <property type="entry name" value="Glyco_hydro81C"/>
    <property type="match status" value="1"/>
</dbReference>
<evidence type="ECO:0000313" key="12">
    <source>
        <dbReference type="EMBL" id="EGZ28354.1"/>
    </source>
</evidence>
<feature type="domain" description="Glycosyl hydrolase family 81 N-terminal" evidence="10">
    <location>
        <begin position="70"/>
        <end position="367"/>
    </location>
</feature>
<dbReference type="AlphaFoldDB" id="G4YFC8"/>
<feature type="domain" description="Glycosyl hydrolase family 81 C-terminal" evidence="11">
    <location>
        <begin position="388"/>
        <end position="716"/>
    </location>
</feature>
<keyword evidence="8" id="KW-0624">Polysaccharide degradation</keyword>
<reference evidence="12 13" key="1">
    <citation type="journal article" date="2006" name="Science">
        <title>Phytophthora genome sequences uncover evolutionary origins and mechanisms of pathogenesis.</title>
        <authorList>
            <person name="Tyler B.M."/>
            <person name="Tripathy S."/>
            <person name="Zhang X."/>
            <person name="Dehal P."/>
            <person name="Jiang R.H."/>
            <person name="Aerts A."/>
            <person name="Arredondo F.D."/>
            <person name="Baxter L."/>
            <person name="Bensasson D."/>
            <person name="Beynon J.L."/>
            <person name="Chapman J."/>
            <person name="Damasceno C.M."/>
            <person name="Dorrance A.E."/>
            <person name="Dou D."/>
            <person name="Dickerman A.W."/>
            <person name="Dubchak I.L."/>
            <person name="Garbelotto M."/>
            <person name="Gijzen M."/>
            <person name="Gordon S.G."/>
            <person name="Govers F."/>
            <person name="Grunwald N.J."/>
            <person name="Huang W."/>
            <person name="Ivors K.L."/>
            <person name="Jones R.W."/>
            <person name="Kamoun S."/>
            <person name="Krampis K."/>
            <person name="Lamour K.H."/>
            <person name="Lee M.K."/>
            <person name="McDonald W.H."/>
            <person name="Medina M."/>
            <person name="Meijer H.J."/>
            <person name="Nordberg E.K."/>
            <person name="Maclean D.J."/>
            <person name="Ospina-Giraldo M.D."/>
            <person name="Morris P.F."/>
            <person name="Phuntumart V."/>
            <person name="Putnam N.H."/>
            <person name="Rash S."/>
            <person name="Rose J.K."/>
            <person name="Sakihama Y."/>
            <person name="Salamov A.A."/>
            <person name="Savidor A."/>
            <person name="Scheuring C.F."/>
            <person name="Smith B.M."/>
            <person name="Sobral B.W."/>
            <person name="Terry A."/>
            <person name="Torto-Alalibo T.A."/>
            <person name="Win J."/>
            <person name="Xu Z."/>
            <person name="Zhang H."/>
            <person name="Grigoriev I.V."/>
            <person name="Rokhsar D.S."/>
            <person name="Boore J.L."/>
        </authorList>
    </citation>
    <scope>NUCLEOTIDE SEQUENCE [LARGE SCALE GENOMIC DNA]</scope>
    <source>
        <strain evidence="12 13">P6497</strain>
    </source>
</reference>
<proteinExistence type="inferred from homology"/>
<evidence type="ECO:0000256" key="3">
    <source>
        <dbReference type="ARBA" id="ARBA00012780"/>
    </source>
</evidence>
<dbReference type="InParanoid" id="G4YFC8"/>
<evidence type="ECO:0000256" key="1">
    <source>
        <dbReference type="ARBA" id="ARBA00000382"/>
    </source>
</evidence>
<feature type="compositionally biased region" description="Polar residues" evidence="9">
    <location>
        <begin position="16"/>
        <end position="36"/>
    </location>
</feature>
<dbReference type="EC" id="3.2.1.39" evidence="3"/>
<dbReference type="GO" id="GO:0042973">
    <property type="term" value="F:glucan endo-1,3-beta-D-glucosidase activity"/>
    <property type="evidence" value="ECO:0007669"/>
    <property type="project" value="UniProtKB-EC"/>
</dbReference>
<dbReference type="InterPro" id="IPR040451">
    <property type="entry name" value="GH81_N"/>
</dbReference>
<dbReference type="EMBL" id="JH159151">
    <property type="protein sequence ID" value="EGZ28354.1"/>
    <property type="molecule type" value="Genomic_DNA"/>
</dbReference>
<feature type="region of interest" description="Disordered" evidence="9">
    <location>
        <begin position="16"/>
        <end position="39"/>
    </location>
</feature>
<keyword evidence="6" id="KW-0326">Glycosidase</keyword>
<evidence type="ECO:0000259" key="11">
    <source>
        <dbReference type="Pfam" id="PF17652"/>
    </source>
</evidence>
<dbReference type="SMR" id="G4YFC8"/>
<dbReference type="STRING" id="1094619.G4YFC8"/>
<dbReference type="Gene3D" id="2.70.98.30">
    <property type="entry name" value="Golgi alpha-mannosidase II, domain 4"/>
    <property type="match status" value="1"/>
</dbReference>
<dbReference type="PANTHER" id="PTHR31983">
    <property type="entry name" value="ENDO-1,3(4)-BETA-GLUCANASE 1"/>
    <property type="match status" value="1"/>
</dbReference>
<evidence type="ECO:0000256" key="6">
    <source>
        <dbReference type="ARBA" id="ARBA00023295"/>
    </source>
</evidence>
<evidence type="ECO:0000256" key="5">
    <source>
        <dbReference type="ARBA" id="ARBA00023277"/>
    </source>
</evidence>
<sequence length="741" mass="83226">MCRDEERSYTSLVNVGTLSPNVPEASSNTKQDSSSGGYFAPFGTDEPAEELFVRNDSLKKIVPMVNVAKEAQKQPVPTNKWWANIIHVTDLKNVTNYAAVVQPACYSYSYRHIAPEVKGMVKEYNHSYHNDLTLSSHEFFSYEPKYEVYEWDEGGAKLRTCDEASGKCMESALVSGMAFVSATYDGLTPRIDTEHDIVDLDDSAPGKFVIHLNNSQTWVLYASDKSLKLRVEDSVVFSMNASGSSLVADAGYSGTIRVALLPDDADDTVYDEFASCMVRGGSVSMESRTRYSLHWDVEGSSCQTVGLLHFALPHQLESMSGSPTASSSAGAIMLHSATRGVMVGQVTTTPTWSFVEAEADFEVDFYPPRKPSAWIIKDMLKTLQKDIIANWSDWDNGKYYQKYASLCLMAADSTIVGSDTTLLSYCLEKLEAMIEPVLNNTLSPPLMYDTLYSGLISSSIFQTGSIYTEFGNGIYNDHHYHYGYFVTASAMLKHLDPKWSRMPELEKIIWTMLRDVTNPSAEDKYFPRFRHFSWYLGHSYSHGVTSIENGKDEESTSEDINFYYGMTLWGKVTGNKAVEDLGSLMLRLDAHAIRTYFLLKSDNTIHPPEIVRNRVTGVFFDNRVWYNTWFLDRVYAIHGIQMIPVSPINELARTSTFVEQEWNDVLSKERIVVHALTNYTWLSLLLVNAATVNPMDSLRKLKNATMDDGLSRSWALYNAATRCRDDVDVNVSAAIKLTVQA</sequence>
<dbReference type="Gene3D" id="1.20.5.420">
    <property type="entry name" value="Immunoglobulin FC, subunit C"/>
    <property type="match status" value="1"/>
</dbReference>
<gene>
    <name evidence="12" type="ORF">PHYSODRAFT_260351</name>
</gene>
<keyword evidence="13" id="KW-1185">Reference proteome</keyword>
<dbReference type="OMA" id="ETIIWTM"/>
<evidence type="ECO:0000256" key="8">
    <source>
        <dbReference type="ARBA" id="ARBA00023326"/>
    </source>
</evidence>
<dbReference type="GeneID" id="20639174"/>
<dbReference type="GO" id="GO:0052861">
    <property type="term" value="F:endo-1,3(4)-beta-glucanase activity"/>
    <property type="evidence" value="ECO:0007669"/>
    <property type="project" value="InterPro"/>
</dbReference>
<dbReference type="PANTHER" id="PTHR31983:SF0">
    <property type="entry name" value="GLUCAN ENDO-1,3-BETA-D-GLUCOSIDASE 2"/>
    <property type="match status" value="1"/>
</dbReference>
<dbReference type="GO" id="GO:0071555">
    <property type="term" value="P:cell wall organization"/>
    <property type="evidence" value="ECO:0007669"/>
    <property type="project" value="UniProtKB-KW"/>
</dbReference>
<comment type="similarity">
    <text evidence="2">Belongs to the glycosyl hydrolase 81 family.</text>
</comment>
<dbReference type="RefSeq" id="XP_009515629.1">
    <property type="nucleotide sequence ID" value="XM_009517334.1"/>
</dbReference>
<evidence type="ECO:0000256" key="4">
    <source>
        <dbReference type="ARBA" id="ARBA00022801"/>
    </source>
</evidence>